<dbReference type="InterPro" id="IPR023753">
    <property type="entry name" value="FAD/NAD-binding_dom"/>
</dbReference>
<dbReference type="PRINTS" id="PR00411">
    <property type="entry name" value="PNDRDTASEI"/>
</dbReference>
<comment type="caution">
    <text evidence="3">The sequence shown here is derived from an EMBL/GenBank/DDBJ whole genome shotgun (WGS) entry which is preliminary data.</text>
</comment>
<evidence type="ECO:0000259" key="2">
    <source>
        <dbReference type="Pfam" id="PF07992"/>
    </source>
</evidence>
<dbReference type="Pfam" id="PF07992">
    <property type="entry name" value="Pyr_redox_2"/>
    <property type="match status" value="1"/>
</dbReference>
<gene>
    <name evidence="3" type="ORF">H9830_06520</name>
</gene>
<protein>
    <submittedName>
        <fullName evidence="3">NAD(P)/FAD-dependent oxidoreductase</fullName>
    </submittedName>
</protein>
<accession>A0A9D2C9J7</accession>
<dbReference type="PRINTS" id="PR00368">
    <property type="entry name" value="FADPNR"/>
</dbReference>
<dbReference type="GO" id="GO:0050660">
    <property type="term" value="F:flavin adenine dinucleotide binding"/>
    <property type="evidence" value="ECO:0007669"/>
    <property type="project" value="TreeGrafter"/>
</dbReference>
<name>A0A9D2C9J7_9MICO</name>
<dbReference type="AlphaFoldDB" id="A0A9D2C9J7"/>
<dbReference type="InterPro" id="IPR036188">
    <property type="entry name" value="FAD/NAD-bd_sf"/>
</dbReference>
<evidence type="ECO:0000313" key="3">
    <source>
        <dbReference type="EMBL" id="HIY65914.1"/>
    </source>
</evidence>
<dbReference type="GO" id="GO:0004497">
    <property type="term" value="F:monooxygenase activity"/>
    <property type="evidence" value="ECO:0007669"/>
    <property type="project" value="TreeGrafter"/>
</dbReference>
<dbReference type="Proteomes" id="UP000824005">
    <property type="component" value="Unassembled WGS sequence"/>
</dbReference>
<evidence type="ECO:0000313" key="4">
    <source>
        <dbReference type="Proteomes" id="UP000824005"/>
    </source>
</evidence>
<feature type="domain" description="FAD/NAD(P)-binding" evidence="2">
    <location>
        <begin position="133"/>
        <end position="333"/>
    </location>
</feature>
<sequence length="360" mass="39384">MRETDVLVIGAGQAGLSVAYHLVRKGFVPLSRSSSGERSFLMLDAEDGPGGAWRHRWDSLTMDSVNGIYNLPGMPQEEVDSTLPSSTVLPEYFARFEQRFDLDVLRPVGVQGVRFEEPGDPRGMLLADTEIGTIRFRALVNATGTWRQPFVPFVPGMRDFRGQHVRTVDYVAADRFSGRHVAVVGGGISAVGFLAELSKVTSTSWFTRREPEFVDGDFRREQLTLAVEKVDERVRQGLVPKSVVAVTGLRWTPTLIAAKRRGAMNRQPMFTRIEPGGVRLQDGGFQPVDVILWATGFRADIDHLSPLGLRGSGGGIVMDPPTVAGEPRVHLVGYGPSASTVGANRAGRVAVRRLVEYLDG</sequence>
<dbReference type="Gene3D" id="3.50.50.60">
    <property type="entry name" value="FAD/NAD(P)-binding domain"/>
    <property type="match status" value="1"/>
</dbReference>
<dbReference type="InterPro" id="IPR050982">
    <property type="entry name" value="Auxin_biosynth/cation_transpt"/>
</dbReference>
<evidence type="ECO:0000256" key="1">
    <source>
        <dbReference type="ARBA" id="ARBA00023002"/>
    </source>
</evidence>
<keyword evidence="1" id="KW-0560">Oxidoreductase</keyword>
<reference evidence="3" key="2">
    <citation type="submission" date="2021-04" db="EMBL/GenBank/DDBJ databases">
        <authorList>
            <person name="Gilroy R."/>
        </authorList>
    </citation>
    <scope>NUCLEOTIDE SEQUENCE</scope>
    <source>
        <strain evidence="3">ChiGjej1B1-98</strain>
    </source>
</reference>
<dbReference type="EMBL" id="DXDC01000191">
    <property type="protein sequence ID" value="HIY65914.1"/>
    <property type="molecule type" value="Genomic_DNA"/>
</dbReference>
<dbReference type="SUPFAM" id="SSF51905">
    <property type="entry name" value="FAD/NAD(P)-binding domain"/>
    <property type="match status" value="1"/>
</dbReference>
<dbReference type="PANTHER" id="PTHR43539">
    <property type="entry name" value="FLAVIN-BINDING MONOOXYGENASE-LIKE PROTEIN (AFU_ORTHOLOGUE AFUA_4G09220)"/>
    <property type="match status" value="1"/>
</dbReference>
<reference evidence="3" key="1">
    <citation type="journal article" date="2021" name="PeerJ">
        <title>Extensive microbial diversity within the chicken gut microbiome revealed by metagenomics and culture.</title>
        <authorList>
            <person name="Gilroy R."/>
            <person name="Ravi A."/>
            <person name="Getino M."/>
            <person name="Pursley I."/>
            <person name="Horton D.L."/>
            <person name="Alikhan N.F."/>
            <person name="Baker D."/>
            <person name="Gharbi K."/>
            <person name="Hall N."/>
            <person name="Watson M."/>
            <person name="Adriaenssens E.M."/>
            <person name="Foster-Nyarko E."/>
            <person name="Jarju S."/>
            <person name="Secka A."/>
            <person name="Antonio M."/>
            <person name="Oren A."/>
            <person name="Chaudhuri R.R."/>
            <person name="La Ragione R."/>
            <person name="Hildebrand F."/>
            <person name="Pallen M.J."/>
        </authorList>
    </citation>
    <scope>NUCLEOTIDE SEQUENCE</scope>
    <source>
        <strain evidence="3">ChiGjej1B1-98</strain>
    </source>
</reference>
<dbReference type="PANTHER" id="PTHR43539:SF78">
    <property type="entry name" value="FLAVIN-CONTAINING MONOOXYGENASE"/>
    <property type="match status" value="1"/>
</dbReference>
<organism evidence="3 4">
    <name type="scientific">Candidatus Agrococcus pullicola</name>
    <dbReference type="NCBI Taxonomy" id="2838429"/>
    <lineage>
        <taxon>Bacteria</taxon>
        <taxon>Bacillati</taxon>
        <taxon>Actinomycetota</taxon>
        <taxon>Actinomycetes</taxon>
        <taxon>Micrococcales</taxon>
        <taxon>Microbacteriaceae</taxon>
        <taxon>Agrococcus</taxon>
    </lineage>
</organism>
<proteinExistence type="predicted"/>